<gene>
    <name evidence="1" type="primary">ICEEaIII(15)_JM-87_53309_53431</name>
</gene>
<protein>
    <submittedName>
        <fullName evidence="1">Uncharacterized protein</fullName>
    </submittedName>
</protein>
<reference evidence="1" key="1">
    <citation type="journal article" date="2014" name="Genome Biol. Evol.">
        <title>Comparative genomic analysis of malaria mosquito vector-associated novel pathogen Elizabethkingia anophelis.</title>
        <authorList>
            <person name="Teo J."/>
            <person name="Tan S.Y."/>
            <person name="Liu Y."/>
            <person name="Tay M."/>
            <person name="Ding Y."/>
            <person name="Li Y."/>
            <person name="Kjelleberg S."/>
            <person name="Givskov M."/>
            <person name="Lin R.T."/>
            <person name="Yang L."/>
        </authorList>
    </citation>
    <scope>NUCLEOTIDE SEQUENCE</scope>
</reference>
<dbReference type="EMBL" id="BK010624">
    <property type="protein sequence ID" value="DAC76446.1"/>
    <property type="molecule type" value="Genomic_DNA"/>
</dbReference>
<reference evidence="1" key="7">
    <citation type="journal article" date="2017" name="Sci. Rep.">
        <title>Genomic features, phylogenetic relationships, and comparative genomics of Elizabethkingia anophelis strain EM361-97 isolated in Taiwan.</title>
        <authorList>
            <person name="Lin J.N."/>
            <person name="Lai C.H."/>
            <person name="Yang C.H."/>
            <person name="Huang Y.H."/>
            <person name="Lin H.H."/>
        </authorList>
    </citation>
    <scope>NUCLEOTIDE SEQUENCE</scope>
</reference>
<reference evidence="1" key="8">
    <citation type="journal article" date="2018" name="J. ISSAAS">
        <title>In Silico Identification of Three Types of Integrative and Conjugative Elements (ICEs) in Elizabethkingia anophelis Strains Isolated from Around the World.</title>
        <authorList>
            <person name="Xu J."/>
            <person name="Pei D."/>
            <person name="Nicholson A."/>
            <person name="Lan Y."/>
            <person name="Xia Q."/>
        </authorList>
    </citation>
    <scope>NUCLEOTIDE SEQUENCE</scope>
</reference>
<dbReference type="RefSeq" id="WP_257788307.1">
    <property type="nucleotide sequence ID" value="NZ_CP016372.1"/>
</dbReference>
<evidence type="ECO:0000313" key="1">
    <source>
        <dbReference type="EMBL" id="DAC76446.1"/>
    </source>
</evidence>
<reference evidence="1" key="4">
    <citation type="journal article" date="2016" name="Sci. Rep.">
        <title>Genomic epidemiology and global diversity of the emerging bacterial pathogen Elizabethkingia anophelis.</title>
        <authorList>
            <person name="Breurec S."/>
            <person name="Criscuolo A."/>
            <person name="Diancourt L."/>
            <person name="Rendueles O."/>
            <person name="Vandenbogaert M."/>
            <person name="Passet V."/>
            <person name="Caro V."/>
            <person name="Rocha E.P."/>
            <person name="Touchon M."/>
            <person name="Brisse S."/>
        </authorList>
    </citation>
    <scope>NUCLEOTIDE SEQUENCE</scope>
</reference>
<proteinExistence type="predicted"/>
<reference evidence="1" key="3">
    <citation type="journal article" date="2016" name="Genome Announc.">
        <title>Complete Genome Sequences of Four Strains from the 2015-2016 Elizabethkingia anophelis Outbreak.</title>
        <authorList>
            <person name="Nicholson A.C."/>
            <person name="Whitney A.M."/>
            <person name="Emery B.D."/>
            <person name="Bell M.E."/>
            <person name="Gartin J.T."/>
            <person name="Humrighouse B.W."/>
            <person name="Loparev V.N."/>
            <person name="Batra D."/>
            <person name="Sheth M."/>
            <person name="Rowe L.A."/>
            <person name="Juieng P."/>
            <person name="Knipe K."/>
            <person name="Gulvik C."/>
            <person name="McQuiston J.R."/>
        </authorList>
    </citation>
    <scope>NUCLEOTIDE SEQUENCE</scope>
</reference>
<dbReference type="AlphaFoldDB" id="A0A455ZI52"/>
<accession>A0A455ZI52</accession>
<reference evidence="1" key="5">
    <citation type="journal article" date="2017" name="Genome Announc.">
        <title>Complete Circularized Genome Sequences of Four Strains of Elizabethkingia anophelis, Including Two Novel Strains Isolated from Wild-Caught Anopheles sinensis.</title>
        <authorList>
            <person name="Pei D."/>
            <person name="Nicholson A.C."/>
            <person name="Jiang J."/>
            <person name="Chen H."/>
            <person name="Whitney A.M."/>
            <person name="Villarma A."/>
            <person name="Bell M."/>
            <person name="Humrighouse B."/>
            <person name="Rowe L.A."/>
            <person name="Sheth M."/>
            <person name="Batra D."/>
            <person name="Juieng P."/>
            <person name="Loparev V.N."/>
            <person name="McQuiston J.R."/>
            <person name="Lan Y."/>
            <person name="Ma Y."/>
            <person name="Xu J."/>
        </authorList>
    </citation>
    <scope>NUCLEOTIDE SEQUENCE</scope>
</reference>
<reference evidence="1" key="2">
    <citation type="journal article" date="2014" name="PLoS ONE">
        <title>Insights from the genome annotation of Elizabethkingia anophelis from the malaria vector Anopheles gambiae.</title>
        <authorList>
            <person name="Kukutla P."/>
            <person name="Lindberg B.G."/>
            <person name="Pei D."/>
            <person name="Rayl M."/>
            <person name="Yu W."/>
            <person name="Steritz M."/>
            <person name="Faye I."/>
            <person name="Xu J."/>
        </authorList>
    </citation>
    <scope>NUCLEOTIDE SEQUENCE</scope>
</reference>
<reference evidence="1" key="6">
    <citation type="journal article" date="2017" name="Nat. Commun.">
        <title>Evolutionary dynamics and genomic features of the Elizabethkingia anophelis 2015 to 2016 Wisconsin outbreak strain.</title>
        <authorList>
            <person name="Perrin A."/>
            <person name="Larsonneur E."/>
            <person name="Nicholson A.C."/>
            <person name="Edwards D.J."/>
            <person name="Gundlach K.M."/>
            <person name="Whitney A.M."/>
            <person name="Gulvik C.A."/>
            <person name="Bell M.E."/>
            <person name="Rendueles O."/>
            <person name="Cury J."/>
            <person name="Hugon P."/>
            <person name="Clermont D."/>
            <person name="Enouf V."/>
            <person name="Loparev V."/>
            <person name="Juieng P."/>
            <person name="Monson T."/>
            <person name="Warshauer D."/>
            <person name="Elbadawi L.I."/>
            <person name="Walters M.S."/>
            <person name="Crist M.B."/>
            <person name="Noble-Wang J."/>
            <person name="Borlaug G."/>
            <person name="Rocha E.P.C."/>
            <person name="Criscuolo A."/>
            <person name="Touchon M."/>
            <person name="Davis J.P."/>
            <person name="Holt K.E."/>
            <person name="McQuiston J.R."/>
            <person name="Brisse S."/>
        </authorList>
    </citation>
    <scope>NUCLEOTIDE SEQUENCE</scope>
</reference>
<sequence>MTKQLDSKKLEKLKRADDYLYKKYGKEGTPKRQALIERAY</sequence>
<name>A0A455ZI52_9FLAO</name>
<organism evidence="1">
    <name type="scientific">Elizabethkingia anophelis</name>
    <dbReference type="NCBI Taxonomy" id="1117645"/>
    <lineage>
        <taxon>Bacteria</taxon>
        <taxon>Pseudomonadati</taxon>
        <taxon>Bacteroidota</taxon>
        <taxon>Flavobacteriia</taxon>
        <taxon>Flavobacteriales</taxon>
        <taxon>Weeksellaceae</taxon>
        <taxon>Elizabethkingia</taxon>
    </lineage>
</organism>